<reference evidence="2" key="1">
    <citation type="journal article" date="2014" name="Nat. Genet.">
        <title>Genome and transcriptome of the porcine whipworm Trichuris suis.</title>
        <authorList>
            <person name="Jex A.R."/>
            <person name="Nejsum P."/>
            <person name="Schwarz E.M."/>
            <person name="Hu L."/>
            <person name="Young N.D."/>
            <person name="Hall R.S."/>
            <person name="Korhonen P.K."/>
            <person name="Liao S."/>
            <person name="Thamsborg S."/>
            <person name="Xia J."/>
            <person name="Xu P."/>
            <person name="Wang S."/>
            <person name="Scheerlinck J.P."/>
            <person name="Hofmann A."/>
            <person name="Sternberg P.W."/>
            <person name="Wang J."/>
            <person name="Gasser R.B."/>
        </authorList>
    </citation>
    <scope>NUCLEOTIDE SEQUENCE [LARGE SCALE GENOMIC DNA]</scope>
    <source>
        <strain evidence="2">DCEP-RM93F</strain>
    </source>
</reference>
<feature type="compositionally biased region" description="Basic and acidic residues" evidence="1">
    <location>
        <begin position="1"/>
        <end position="18"/>
    </location>
</feature>
<sequence length="94" mass="10606">MVNARENGDDSLHGKVVDNVDCDESTAKRKHSVQNRAGGKRRPQRTRQAHTAQRTYAAHRHTQRGQQQQQQQAGRQAGEHNALRVQSIGAYQHT</sequence>
<feature type="compositionally biased region" description="Basic residues" evidence="1">
    <location>
        <begin position="28"/>
        <end position="48"/>
    </location>
</feature>
<feature type="compositionally biased region" description="Low complexity" evidence="1">
    <location>
        <begin position="64"/>
        <end position="76"/>
    </location>
</feature>
<organism evidence="2">
    <name type="scientific">Trichuris suis</name>
    <name type="common">pig whipworm</name>
    <dbReference type="NCBI Taxonomy" id="68888"/>
    <lineage>
        <taxon>Eukaryota</taxon>
        <taxon>Metazoa</taxon>
        <taxon>Ecdysozoa</taxon>
        <taxon>Nematoda</taxon>
        <taxon>Enoplea</taxon>
        <taxon>Dorylaimia</taxon>
        <taxon>Trichinellida</taxon>
        <taxon>Trichuridae</taxon>
        <taxon>Trichuris</taxon>
    </lineage>
</organism>
<protein>
    <submittedName>
        <fullName evidence="2">Uncharacterized protein</fullName>
    </submittedName>
</protein>
<dbReference type="AlphaFoldDB" id="A0A085NPU1"/>
<proteinExistence type="predicted"/>
<evidence type="ECO:0000256" key="1">
    <source>
        <dbReference type="SAM" id="MobiDB-lite"/>
    </source>
</evidence>
<name>A0A085NPU1_9BILA</name>
<accession>A0A085NPU1</accession>
<feature type="region of interest" description="Disordered" evidence="1">
    <location>
        <begin position="1"/>
        <end position="94"/>
    </location>
</feature>
<evidence type="ECO:0000313" key="2">
    <source>
        <dbReference type="EMBL" id="KFD71487.1"/>
    </source>
</evidence>
<gene>
    <name evidence="2" type="ORF">M514_16419</name>
</gene>
<dbReference type="EMBL" id="KL367482">
    <property type="protein sequence ID" value="KFD71487.1"/>
    <property type="molecule type" value="Genomic_DNA"/>
</dbReference>
<dbReference type="Proteomes" id="UP000030758">
    <property type="component" value="Unassembled WGS sequence"/>
</dbReference>